<feature type="domain" description="Helicase ATP-binding" evidence="8">
    <location>
        <begin position="130"/>
        <end position="304"/>
    </location>
</feature>
<keyword evidence="2" id="KW-0547">Nucleotide-binding</keyword>
<dbReference type="PROSITE" id="PS51192">
    <property type="entry name" value="HELICASE_ATP_BIND_1"/>
    <property type="match status" value="1"/>
</dbReference>
<dbReference type="Gene3D" id="3.40.50.300">
    <property type="entry name" value="P-loop containing nucleotide triphosphate hydrolases"/>
    <property type="match status" value="2"/>
</dbReference>
<keyword evidence="12" id="KW-1185">Reference proteome</keyword>
<evidence type="ECO:0000256" key="7">
    <source>
        <dbReference type="PROSITE-ProRule" id="PRU00552"/>
    </source>
</evidence>
<dbReference type="GO" id="GO:0003723">
    <property type="term" value="F:RNA binding"/>
    <property type="evidence" value="ECO:0007669"/>
    <property type="project" value="UniProtKB-KW"/>
</dbReference>
<dbReference type="InterPro" id="IPR027417">
    <property type="entry name" value="P-loop_NTPase"/>
</dbReference>
<dbReference type="PROSITE" id="PS51194">
    <property type="entry name" value="HELICASE_CTER"/>
    <property type="match status" value="1"/>
</dbReference>
<keyword evidence="4 11" id="KW-0347">Helicase</keyword>
<dbReference type="Gene3D" id="3.10.450.10">
    <property type="match status" value="1"/>
</dbReference>
<dbReference type="InterPro" id="IPR011545">
    <property type="entry name" value="DEAD/DEAH_box_helicase_dom"/>
</dbReference>
<dbReference type="InterPro" id="IPR014014">
    <property type="entry name" value="RNA_helicase_DEAD_Q_motif"/>
</dbReference>
<reference evidence="11 12" key="3">
    <citation type="submission" date="2019-11" db="EMBL/GenBank/DDBJ databases">
        <title>A de novo genome assembly of a pear dwarfing rootstock.</title>
        <authorList>
            <person name="Wang F."/>
            <person name="Wang J."/>
            <person name="Li S."/>
            <person name="Zhang Y."/>
            <person name="Fang M."/>
            <person name="Ma L."/>
            <person name="Zhao Y."/>
            <person name="Jiang S."/>
        </authorList>
    </citation>
    <scope>NUCLEOTIDE SEQUENCE [LARGE SCALE GENOMIC DNA]</scope>
    <source>
        <strain evidence="11">S2</strain>
        <tissue evidence="11">Leaf</tissue>
    </source>
</reference>
<dbReference type="CDD" id="cd18787">
    <property type="entry name" value="SF2_C_DEAD"/>
    <property type="match status" value="1"/>
</dbReference>
<dbReference type="EMBL" id="SMOL01000559">
    <property type="protein sequence ID" value="KAB2607295.1"/>
    <property type="molecule type" value="Genomic_DNA"/>
</dbReference>
<evidence type="ECO:0000259" key="9">
    <source>
        <dbReference type="PROSITE" id="PS51194"/>
    </source>
</evidence>
<dbReference type="AlphaFoldDB" id="A0A5N5FVY1"/>
<name>A0A5N5FVY1_9ROSA</name>
<evidence type="ECO:0000259" key="10">
    <source>
        <dbReference type="PROSITE" id="PS51195"/>
    </source>
</evidence>
<proteinExistence type="predicted"/>
<dbReference type="Pfam" id="PF00271">
    <property type="entry name" value="Helicase_C"/>
    <property type="match status" value="1"/>
</dbReference>
<dbReference type="GO" id="GO:0003724">
    <property type="term" value="F:RNA helicase activity"/>
    <property type="evidence" value="ECO:0007669"/>
    <property type="project" value="UniProtKB-EC"/>
</dbReference>
<dbReference type="InterPro" id="IPR001650">
    <property type="entry name" value="Helicase_C-like"/>
</dbReference>
<evidence type="ECO:0000256" key="1">
    <source>
        <dbReference type="ARBA" id="ARBA00012552"/>
    </source>
</evidence>
<evidence type="ECO:0000256" key="4">
    <source>
        <dbReference type="ARBA" id="ARBA00022806"/>
    </source>
</evidence>
<dbReference type="OrthoDB" id="10310726at2759"/>
<dbReference type="SUPFAM" id="SSF52540">
    <property type="entry name" value="P-loop containing nucleoside triphosphate hydrolases"/>
    <property type="match status" value="2"/>
</dbReference>
<protein>
    <recommendedName>
        <fullName evidence="1">RNA helicase</fullName>
        <ecNumber evidence="1">3.6.4.13</ecNumber>
    </recommendedName>
</protein>
<dbReference type="Proteomes" id="UP000327157">
    <property type="component" value="Chromosome 11"/>
</dbReference>
<keyword evidence="6" id="KW-0694">RNA-binding</keyword>
<feature type="domain" description="Helicase C-terminal" evidence="9">
    <location>
        <begin position="316"/>
        <end position="487"/>
    </location>
</feature>
<dbReference type="EC" id="3.6.4.13" evidence="1"/>
<accession>A0A5N5FVY1</accession>
<evidence type="ECO:0000313" key="11">
    <source>
        <dbReference type="EMBL" id="KAB2607295.1"/>
    </source>
</evidence>
<gene>
    <name evidence="11" type="ORF">D8674_007012</name>
</gene>
<sequence length="630" mass="70939">MVHTGYGHFSPMYLPYPNTEKHAHCALEEIRKVKFAQGTDAEVKQSRRQWRKIAAEGTDHHKMDITADGTSYTPEDVEEYRLRRGIRVVGWDDIPNPIRAFDDAGFPENVIQEFSKAGFVRPTPIQAQVWPMDLEDHDLIGIAQPGSGKMLAYLIPAILHVNSQPKRSRGGDGPIVLILTPTIQRAEQIQQEGAKFAAAYNIKVLSGLHLLKHENSGQTCGGGILIDTLSSLLVLLKSKSTNLKSVTYLVLDGADWMLSDTHESQTRNILSEIRSDCQKSFWSTGWPEEVDKRAKLFLHNACKVQIVSPDLKVTPPFDQIVYVLTEDQKYNKLVALLYGISDGSRVVIFMDTKKGRESHDQIALQLCTAGLPAASFHENQSQAERIGIASEFQAGKVPIMIATDVAARVLDLKDVKYVINYDFPGSLDDYVYHIDRFGSAAAEGTAYTFFTTANAGCAKELTILLKKAGQYVSSELEQLGREVTYPGTYIPRTWRWKANNKMTGYGHFSPMYLPYPSTEKHARYALEEIRKIKGLQAHFVRVVEAYEFSTLCFFVSMTYLTFEAADPATYEKKLYQAIVVKASGKKDLMLFGIVNSDGRLSKMHDIREGVEYRIYSIWREDDEDDEDDDE</sequence>
<dbReference type="PROSITE" id="PS51195">
    <property type="entry name" value="Q_MOTIF"/>
    <property type="match status" value="1"/>
</dbReference>
<keyword evidence="3" id="KW-0378">Hydrolase</keyword>
<dbReference type="PANTHER" id="PTHR47958">
    <property type="entry name" value="ATP-DEPENDENT RNA HELICASE DBP3"/>
    <property type="match status" value="1"/>
</dbReference>
<reference evidence="12" key="2">
    <citation type="submission" date="2019-10" db="EMBL/GenBank/DDBJ databases">
        <title>A de novo genome assembly of a pear dwarfing rootstock.</title>
        <authorList>
            <person name="Wang F."/>
            <person name="Wang J."/>
            <person name="Li S."/>
            <person name="Zhang Y."/>
            <person name="Fang M."/>
            <person name="Ma L."/>
            <person name="Zhao Y."/>
            <person name="Jiang S."/>
        </authorList>
    </citation>
    <scope>NUCLEOTIDE SEQUENCE [LARGE SCALE GENOMIC DNA]</scope>
</reference>
<dbReference type="SMART" id="SM00487">
    <property type="entry name" value="DEXDc"/>
    <property type="match status" value="1"/>
</dbReference>
<dbReference type="GO" id="GO:0016787">
    <property type="term" value="F:hydrolase activity"/>
    <property type="evidence" value="ECO:0007669"/>
    <property type="project" value="UniProtKB-KW"/>
</dbReference>
<reference evidence="11 12" key="1">
    <citation type="submission" date="2019-09" db="EMBL/GenBank/DDBJ databases">
        <authorList>
            <person name="Ou C."/>
        </authorList>
    </citation>
    <scope>NUCLEOTIDE SEQUENCE [LARGE SCALE GENOMIC DNA]</scope>
    <source>
        <strain evidence="11">S2</strain>
        <tissue evidence="11">Leaf</tissue>
    </source>
</reference>
<organism evidence="11 12">
    <name type="scientific">Pyrus ussuriensis x Pyrus communis</name>
    <dbReference type="NCBI Taxonomy" id="2448454"/>
    <lineage>
        <taxon>Eukaryota</taxon>
        <taxon>Viridiplantae</taxon>
        <taxon>Streptophyta</taxon>
        <taxon>Embryophyta</taxon>
        <taxon>Tracheophyta</taxon>
        <taxon>Spermatophyta</taxon>
        <taxon>Magnoliopsida</taxon>
        <taxon>eudicotyledons</taxon>
        <taxon>Gunneridae</taxon>
        <taxon>Pentapetalae</taxon>
        <taxon>rosids</taxon>
        <taxon>fabids</taxon>
        <taxon>Rosales</taxon>
        <taxon>Rosaceae</taxon>
        <taxon>Amygdaloideae</taxon>
        <taxon>Maleae</taxon>
        <taxon>Pyrus</taxon>
    </lineage>
</organism>
<dbReference type="Pfam" id="PF00270">
    <property type="entry name" value="DEAD"/>
    <property type="match status" value="1"/>
</dbReference>
<evidence type="ECO:0000259" key="8">
    <source>
        <dbReference type="PROSITE" id="PS51192"/>
    </source>
</evidence>
<evidence type="ECO:0000313" key="12">
    <source>
        <dbReference type="Proteomes" id="UP000327157"/>
    </source>
</evidence>
<evidence type="ECO:0000256" key="6">
    <source>
        <dbReference type="ARBA" id="ARBA00022884"/>
    </source>
</evidence>
<dbReference type="InterPro" id="IPR014001">
    <property type="entry name" value="Helicase_ATP-bd"/>
</dbReference>
<dbReference type="SMART" id="SM00490">
    <property type="entry name" value="HELICc"/>
    <property type="match status" value="1"/>
</dbReference>
<comment type="caution">
    <text evidence="11">The sequence shown here is derived from an EMBL/GenBank/DDBJ whole genome shotgun (WGS) entry which is preliminary data.</text>
</comment>
<feature type="short sequence motif" description="Q motif" evidence="7">
    <location>
        <begin position="99"/>
        <end position="127"/>
    </location>
</feature>
<feature type="domain" description="DEAD-box RNA helicase Q" evidence="10">
    <location>
        <begin position="99"/>
        <end position="127"/>
    </location>
</feature>
<evidence type="ECO:0000256" key="2">
    <source>
        <dbReference type="ARBA" id="ARBA00022741"/>
    </source>
</evidence>
<keyword evidence="5" id="KW-0067">ATP-binding</keyword>
<evidence type="ECO:0000256" key="3">
    <source>
        <dbReference type="ARBA" id="ARBA00022801"/>
    </source>
</evidence>
<dbReference type="GO" id="GO:0005524">
    <property type="term" value="F:ATP binding"/>
    <property type="evidence" value="ECO:0007669"/>
    <property type="project" value="UniProtKB-KW"/>
</dbReference>
<evidence type="ECO:0000256" key="5">
    <source>
        <dbReference type="ARBA" id="ARBA00022840"/>
    </source>
</evidence>